<keyword evidence="11" id="KW-0472">Membrane</keyword>
<feature type="domain" description="Histidine kinase" evidence="12">
    <location>
        <begin position="421"/>
        <end position="635"/>
    </location>
</feature>
<dbReference type="eggNOG" id="COG0457">
    <property type="taxonomic scope" value="Bacteria"/>
</dbReference>
<dbReference type="Proteomes" id="UP000010953">
    <property type="component" value="Unassembled WGS sequence"/>
</dbReference>
<dbReference type="PRINTS" id="PR00344">
    <property type="entry name" value="BCTRLSENSOR"/>
</dbReference>
<evidence type="ECO:0000256" key="3">
    <source>
        <dbReference type="ARBA" id="ARBA00022553"/>
    </source>
</evidence>
<name>M7X4U8_9BACT</name>
<dbReference type="PANTHER" id="PTHR42878:SF7">
    <property type="entry name" value="SENSOR HISTIDINE KINASE GLRK"/>
    <property type="match status" value="1"/>
</dbReference>
<evidence type="ECO:0000256" key="2">
    <source>
        <dbReference type="ARBA" id="ARBA00012438"/>
    </source>
</evidence>
<dbReference type="PROSITE" id="PS50109">
    <property type="entry name" value="HIS_KIN"/>
    <property type="match status" value="1"/>
</dbReference>
<dbReference type="Pfam" id="PF02518">
    <property type="entry name" value="HATPase_c"/>
    <property type="match status" value="1"/>
</dbReference>
<keyword evidence="9" id="KW-0802">TPR repeat</keyword>
<keyword evidence="8" id="KW-0902">Two-component regulatory system</keyword>
<keyword evidence="10" id="KW-0175">Coiled coil</keyword>
<dbReference type="GO" id="GO:0030295">
    <property type="term" value="F:protein kinase activator activity"/>
    <property type="evidence" value="ECO:0007669"/>
    <property type="project" value="TreeGrafter"/>
</dbReference>
<dbReference type="Gene3D" id="1.25.40.10">
    <property type="entry name" value="Tetratricopeptide repeat domain"/>
    <property type="match status" value="2"/>
</dbReference>
<dbReference type="InParanoid" id="M7X4U8"/>
<dbReference type="GO" id="GO:0000156">
    <property type="term" value="F:phosphorelay response regulator activity"/>
    <property type="evidence" value="ECO:0007669"/>
    <property type="project" value="TreeGrafter"/>
</dbReference>
<dbReference type="SMART" id="SM00387">
    <property type="entry name" value="HATPase_c"/>
    <property type="match status" value="1"/>
</dbReference>
<dbReference type="RefSeq" id="WP_008628835.1">
    <property type="nucleotide sequence ID" value="NZ_AMZY02000013.1"/>
</dbReference>
<keyword evidence="3" id="KW-0597">Phosphoprotein</keyword>
<sequence length="635" mass="72861">MPLNHPNKTASLAAWIILSCFLGIYHTAFGQSNKAQELYQQYLQTKDLRQKLTIVSDLAWEVHLSDSSRKYYEEAIELAKLLENPELHAQNLNRLGIAYRNIELQEESLKMYEEALKVAKSSGNHKEEAFALNNIAQIHYYQESYEDAMAYYEEAKDIFLKINNLDGLGYTYTGMSVVQTKIKNYQEALALINQAIEIREKLADVRQIFISKMNRGRIYQQMGDLELAERDLSQFMEYSLENDKRGAIYVLGELGNVYFKKKNLRKAEEVAAKAIEINEEIPASEAMITAYGLLYQIANFKGDTDAAKQYLDKLDEARQTFTEEKTKLYLSGIMVRKQREEIASLNREKELMEANQRFKSYVLYALLLMAFSFFLAFSVYYRSFKREKASSKMLKTKQEEIEAQTAELDKLNQEKDKIFSILAHDLKAPMDSLWAMVNLLNEQNLTKEEFEAYLPILSQSIGNNSILLENVLVWSRSQMNGIHAEISSCNLYALVESNINFFKTSQFYKGQNLQNFIPKNLEVEADRNMLDIVFRNLLTNALKFTDNGDMISISAEDSGRFYTISIADQGTGIPEANLEKLFGNQFFSTRGTHREKGSGLGLLLSKELIQKNKGDIWVESQMGYGSTFSFTLPKS</sequence>
<feature type="transmembrane region" description="Helical" evidence="11">
    <location>
        <begin position="361"/>
        <end position="381"/>
    </location>
</feature>
<accession>M7X4U8</accession>
<evidence type="ECO:0000313" key="14">
    <source>
        <dbReference type="Proteomes" id="UP000010953"/>
    </source>
</evidence>
<evidence type="ECO:0000256" key="7">
    <source>
        <dbReference type="ARBA" id="ARBA00022840"/>
    </source>
</evidence>
<comment type="caution">
    <text evidence="13">The sequence shown here is derived from an EMBL/GenBank/DDBJ whole genome shotgun (WGS) entry which is preliminary data.</text>
</comment>
<evidence type="ECO:0000256" key="6">
    <source>
        <dbReference type="ARBA" id="ARBA00022777"/>
    </source>
</evidence>
<dbReference type="InterPro" id="IPR011990">
    <property type="entry name" value="TPR-like_helical_dom_sf"/>
</dbReference>
<dbReference type="GO" id="GO:0000155">
    <property type="term" value="F:phosphorelay sensor kinase activity"/>
    <property type="evidence" value="ECO:0007669"/>
    <property type="project" value="InterPro"/>
</dbReference>
<feature type="repeat" description="TPR" evidence="9">
    <location>
        <begin position="248"/>
        <end position="281"/>
    </location>
</feature>
<dbReference type="InterPro" id="IPR003661">
    <property type="entry name" value="HisK_dim/P_dom"/>
</dbReference>
<keyword evidence="7" id="KW-0067">ATP-binding</keyword>
<dbReference type="PANTHER" id="PTHR42878">
    <property type="entry name" value="TWO-COMPONENT HISTIDINE KINASE"/>
    <property type="match status" value="1"/>
</dbReference>
<evidence type="ECO:0000256" key="11">
    <source>
        <dbReference type="SAM" id="Phobius"/>
    </source>
</evidence>
<dbReference type="SMART" id="SM00028">
    <property type="entry name" value="TPR"/>
    <property type="match status" value="5"/>
</dbReference>
<dbReference type="CDD" id="cd00082">
    <property type="entry name" value="HisKA"/>
    <property type="match status" value="1"/>
</dbReference>
<evidence type="ECO:0000256" key="4">
    <source>
        <dbReference type="ARBA" id="ARBA00022679"/>
    </source>
</evidence>
<evidence type="ECO:0000313" key="13">
    <source>
        <dbReference type="EMBL" id="EMS32465.1"/>
    </source>
</evidence>
<dbReference type="InterPro" id="IPR050351">
    <property type="entry name" value="BphY/WalK/GraS-like"/>
</dbReference>
<keyword evidence="11" id="KW-1133">Transmembrane helix</keyword>
<dbReference type="CDD" id="cd00075">
    <property type="entry name" value="HATPase"/>
    <property type="match status" value="1"/>
</dbReference>
<dbReference type="GO" id="GO:0007234">
    <property type="term" value="P:osmosensory signaling via phosphorelay pathway"/>
    <property type="evidence" value="ECO:0007669"/>
    <property type="project" value="TreeGrafter"/>
</dbReference>
<dbReference type="Pfam" id="PF13424">
    <property type="entry name" value="TPR_12"/>
    <property type="match status" value="1"/>
</dbReference>
<proteinExistence type="predicted"/>
<dbReference type="InterPro" id="IPR036890">
    <property type="entry name" value="HATPase_C_sf"/>
</dbReference>
<feature type="coiled-coil region" evidence="10">
    <location>
        <begin position="307"/>
        <end position="355"/>
    </location>
</feature>
<dbReference type="InterPro" id="IPR019734">
    <property type="entry name" value="TPR_rpt"/>
</dbReference>
<dbReference type="Gene3D" id="3.30.565.10">
    <property type="entry name" value="Histidine kinase-like ATPase, C-terminal domain"/>
    <property type="match status" value="1"/>
</dbReference>
<evidence type="ECO:0000259" key="12">
    <source>
        <dbReference type="PROSITE" id="PS50109"/>
    </source>
</evidence>
<dbReference type="EC" id="2.7.13.3" evidence="2"/>
<dbReference type="InterPro" id="IPR004358">
    <property type="entry name" value="Sig_transdc_His_kin-like_C"/>
</dbReference>
<dbReference type="SUPFAM" id="SSF47384">
    <property type="entry name" value="Homodimeric domain of signal transducing histidine kinase"/>
    <property type="match status" value="1"/>
</dbReference>
<keyword evidence="14" id="KW-1185">Reference proteome</keyword>
<evidence type="ECO:0000256" key="8">
    <source>
        <dbReference type="ARBA" id="ARBA00023012"/>
    </source>
</evidence>
<evidence type="ECO:0000256" key="10">
    <source>
        <dbReference type="SAM" id="Coils"/>
    </source>
</evidence>
<evidence type="ECO:0000256" key="9">
    <source>
        <dbReference type="PROSITE-ProRule" id="PRU00339"/>
    </source>
</evidence>
<keyword evidence="11" id="KW-0812">Transmembrane</keyword>
<dbReference type="InterPro" id="IPR003594">
    <property type="entry name" value="HATPase_dom"/>
</dbReference>
<evidence type="ECO:0000256" key="5">
    <source>
        <dbReference type="ARBA" id="ARBA00022741"/>
    </source>
</evidence>
<dbReference type="Gene3D" id="1.10.287.130">
    <property type="match status" value="1"/>
</dbReference>
<protein>
    <recommendedName>
        <fullName evidence="2">histidine kinase</fullName>
        <ecNumber evidence="2">2.7.13.3</ecNumber>
    </recommendedName>
</protein>
<dbReference type="eggNOG" id="COG4251">
    <property type="taxonomic scope" value="Bacteria"/>
</dbReference>
<dbReference type="EMBL" id="AMZY02000013">
    <property type="protein sequence ID" value="EMS32465.1"/>
    <property type="molecule type" value="Genomic_DNA"/>
</dbReference>
<keyword evidence="6" id="KW-0418">Kinase</keyword>
<keyword evidence="5" id="KW-0547">Nucleotide-binding</keyword>
<organism evidence="13 14">
    <name type="scientific">Mariniradius saccharolyticus AK6</name>
    <dbReference type="NCBI Taxonomy" id="1239962"/>
    <lineage>
        <taxon>Bacteria</taxon>
        <taxon>Pseudomonadati</taxon>
        <taxon>Bacteroidota</taxon>
        <taxon>Cytophagia</taxon>
        <taxon>Cytophagales</taxon>
        <taxon>Cyclobacteriaceae</taxon>
        <taxon>Mariniradius</taxon>
    </lineage>
</organism>
<dbReference type="GO" id="GO:0005524">
    <property type="term" value="F:ATP binding"/>
    <property type="evidence" value="ECO:0007669"/>
    <property type="project" value="UniProtKB-KW"/>
</dbReference>
<dbReference type="SUPFAM" id="SSF55874">
    <property type="entry name" value="ATPase domain of HSP90 chaperone/DNA topoisomerase II/histidine kinase"/>
    <property type="match status" value="1"/>
</dbReference>
<dbReference type="OrthoDB" id="1269247at2"/>
<reference evidence="13" key="1">
    <citation type="submission" date="2013-01" db="EMBL/GenBank/DDBJ databases">
        <title>Genome assembly of Mariniradius saccharolyticus AK6.</title>
        <authorList>
            <person name="Vaidya B."/>
            <person name="Khatri I."/>
            <person name="Tanuku N.R.S."/>
            <person name="Subramanian S."/>
            <person name="Pinnaka A."/>
        </authorList>
    </citation>
    <scope>NUCLEOTIDE SEQUENCE [LARGE SCALE GENOMIC DNA]</scope>
    <source>
        <strain evidence="13">AK6</strain>
    </source>
</reference>
<keyword evidence="4" id="KW-0808">Transferase</keyword>
<feature type="repeat" description="TPR" evidence="9">
    <location>
        <begin position="89"/>
        <end position="122"/>
    </location>
</feature>
<dbReference type="PROSITE" id="PS50005">
    <property type="entry name" value="TPR"/>
    <property type="match status" value="2"/>
</dbReference>
<dbReference type="Pfam" id="PF13181">
    <property type="entry name" value="TPR_8"/>
    <property type="match status" value="2"/>
</dbReference>
<dbReference type="InterPro" id="IPR036097">
    <property type="entry name" value="HisK_dim/P_sf"/>
</dbReference>
<dbReference type="InterPro" id="IPR005467">
    <property type="entry name" value="His_kinase_dom"/>
</dbReference>
<dbReference type="SUPFAM" id="SSF48452">
    <property type="entry name" value="TPR-like"/>
    <property type="match status" value="2"/>
</dbReference>
<comment type="catalytic activity">
    <reaction evidence="1">
        <text>ATP + protein L-histidine = ADP + protein N-phospho-L-histidine.</text>
        <dbReference type="EC" id="2.7.13.3"/>
    </reaction>
</comment>
<dbReference type="STRING" id="1239962.C943_01192"/>
<dbReference type="AlphaFoldDB" id="M7X4U8"/>
<evidence type="ECO:0000256" key="1">
    <source>
        <dbReference type="ARBA" id="ARBA00000085"/>
    </source>
</evidence>
<gene>
    <name evidence="13" type="ORF">C943_01192</name>
</gene>